<proteinExistence type="predicted"/>
<dbReference type="Proteomes" id="UP000002191">
    <property type="component" value="Chromosome"/>
</dbReference>
<dbReference type="HOGENOM" id="CLU_048239_0_0_7"/>
<keyword evidence="2" id="KW-0812">Transmembrane</keyword>
<evidence type="ECO:0000313" key="5">
    <source>
        <dbReference type="Proteomes" id="UP000002191"/>
    </source>
</evidence>
<dbReference type="EMBL" id="CP002431">
    <property type="protein sequence ID" value="ADU62848.1"/>
    <property type="molecule type" value="Genomic_DNA"/>
</dbReference>
<name>E6VZ72_PSEA9</name>
<reference evidence="4 5" key="2">
    <citation type="journal article" date="2014" name="Genome Announc.">
        <title>Complete Genome Sequence of the Subsurface, Mesophilic Sulfate-Reducing Bacterium Desulfovibrio aespoeensis Aspo-2.</title>
        <authorList>
            <person name="Pedersen K."/>
            <person name="Bengtsson A."/>
            <person name="Edlund J."/>
            <person name="Rabe L."/>
            <person name="Hazen T."/>
            <person name="Chakraborty R."/>
            <person name="Goodwin L."/>
            <person name="Shapiro N."/>
        </authorList>
    </citation>
    <scope>NUCLEOTIDE SEQUENCE [LARGE SCALE GENOMIC DNA]</scope>
    <source>
        <strain evidence="5">ATCC 700646 / DSM 10631 / Aspo-2</strain>
    </source>
</reference>
<keyword evidence="2" id="KW-1133">Transmembrane helix</keyword>
<dbReference type="RefSeq" id="WP_013514763.1">
    <property type="nucleotide sequence ID" value="NC_014844.1"/>
</dbReference>
<dbReference type="STRING" id="643562.Daes_1836"/>
<dbReference type="eggNOG" id="COG0739">
    <property type="taxonomic scope" value="Bacteria"/>
</dbReference>
<organism evidence="4 5">
    <name type="scientific">Pseudodesulfovibrio aespoeensis (strain ATCC 700646 / DSM 10631 / Aspo-2)</name>
    <name type="common">Desulfovibrio aespoeensis</name>
    <dbReference type="NCBI Taxonomy" id="643562"/>
    <lineage>
        <taxon>Bacteria</taxon>
        <taxon>Pseudomonadati</taxon>
        <taxon>Thermodesulfobacteriota</taxon>
        <taxon>Desulfovibrionia</taxon>
        <taxon>Desulfovibrionales</taxon>
        <taxon>Desulfovibrionaceae</taxon>
    </lineage>
</organism>
<dbReference type="InterPro" id="IPR016047">
    <property type="entry name" value="M23ase_b-sheet_dom"/>
</dbReference>
<dbReference type="InterPro" id="IPR011055">
    <property type="entry name" value="Dup_hybrid_motif"/>
</dbReference>
<dbReference type="Gene3D" id="2.70.70.10">
    <property type="entry name" value="Glucose Permease (Domain IIA)"/>
    <property type="match status" value="1"/>
</dbReference>
<dbReference type="OrthoDB" id="9765786at2"/>
<reference evidence="5" key="1">
    <citation type="submission" date="2010-12" db="EMBL/GenBank/DDBJ databases">
        <title>Complete sequence of Desulfovibrio aespoeensis Aspo-2.</title>
        <authorList>
            <consortium name="US DOE Joint Genome Institute"/>
            <person name="Lucas S."/>
            <person name="Copeland A."/>
            <person name="Lapidus A."/>
            <person name="Cheng J.-F."/>
            <person name="Goodwin L."/>
            <person name="Pitluck S."/>
            <person name="Chertkov O."/>
            <person name="Misra M."/>
            <person name="Detter J.C."/>
            <person name="Han C."/>
            <person name="Tapia R."/>
            <person name="Land M."/>
            <person name="Hauser L."/>
            <person name="Kyrpides N."/>
            <person name="Ivanova N."/>
            <person name="Ovchinnikova G."/>
            <person name="Pedersen K."/>
            <person name="Jagevall S."/>
            <person name="Hazen T."/>
            <person name="Woyke T."/>
        </authorList>
    </citation>
    <scope>NUCLEOTIDE SEQUENCE [LARGE SCALE GENOMIC DNA]</scope>
    <source>
        <strain evidence="5">ATCC 700646 / DSM 10631 / Aspo-2</strain>
    </source>
</reference>
<dbReference type="Pfam" id="PF01551">
    <property type="entry name" value="Peptidase_M23"/>
    <property type="match status" value="1"/>
</dbReference>
<sequence>MKKEGSRGFPLALTAVIVILALIAGAVMLFKDTAPPVVTISPDGPELGKATQVTVAAEDSGSGLKSLDVAIIQKGKRTVIATQTFPDGTMQAGETIDPAKGEIAEGEFTVEITARDASIYPFGAAGVTTVQKNYVLDATPPRISVQSHTINLNQGGSGLMVYTLSEPVAQTGIRVGERFFPGYLQPAGDNTYYCMFAMPWDTPPASFKPLIEATDKAGNSATRAFSYHANARQFRKDRINLSDSFFETTIPEFQGLVPNTGSLLDQYLYINREVRKQNRDKLIELGRQTSAVMLWSGVFARLPNAANRARFADSRDYYYQGKIVDQQTHLGLDLASLKHAPVPAGNTGTIVFADFLGIYGNVVVIDHGLGLQSVYAHLSSMEVTAGQSVSRGDIVGHTGITGLAGGDHLHYEINVSGTPVQPIEWWDPSWIQNNIASKLQ</sequence>
<keyword evidence="5" id="KW-1185">Reference proteome</keyword>
<dbReference type="KEGG" id="das:Daes_1836"/>
<keyword evidence="1" id="KW-0732">Signal</keyword>
<dbReference type="CDD" id="cd12797">
    <property type="entry name" value="M23_peptidase"/>
    <property type="match status" value="1"/>
</dbReference>
<dbReference type="SUPFAM" id="SSF51261">
    <property type="entry name" value="Duplicated hybrid motif"/>
    <property type="match status" value="1"/>
</dbReference>
<dbReference type="InterPro" id="IPR050570">
    <property type="entry name" value="Cell_wall_metabolism_enzyme"/>
</dbReference>
<feature type="domain" description="M23ase beta-sheet core" evidence="3">
    <location>
        <begin position="328"/>
        <end position="422"/>
    </location>
</feature>
<dbReference type="PANTHER" id="PTHR21666:SF289">
    <property type="entry name" value="L-ALA--D-GLU ENDOPEPTIDASE"/>
    <property type="match status" value="1"/>
</dbReference>
<evidence type="ECO:0000313" key="4">
    <source>
        <dbReference type="EMBL" id="ADU62848.1"/>
    </source>
</evidence>
<dbReference type="GO" id="GO:0004222">
    <property type="term" value="F:metalloendopeptidase activity"/>
    <property type="evidence" value="ECO:0007669"/>
    <property type="project" value="TreeGrafter"/>
</dbReference>
<dbReference type="AlphaFoldDB" id="E6VZ72"/>
<evidence type="ECO:0000256" key="1">
    <source>
        <dbReference type="ARBA" id="ARBA00022729"/>
    </source>
</evidence>
<protein>
    <submittedName>
        <fullName evidence="4">Peptidase M23</fullName>
    </submittedName>
</protein>
<evidence type="ECO:0000256" key="2">
    <source>
        <dbReference type="SAM" id="Phobius"/>
    </source>
</evidence>
<gene>
    <name evidence="4" type="ordered locus">Daes_1836</name>
</gene>
<evidence type="ECO:0000259" key="3">
    <source>
        <dbReference type="Pfam" id="PF01551"/>
    </source>
</evidence>
<dbReference type="PANTHER" id="PTHR21666">
    <property type="entry name" value="PEPTIDASE-RELATED"/>
    <property type="match status" value="1"/>
</dbReference>
<feature type="transmembrane region" description="Helical" evidence="2">
    <location>
        <begin position="12"/>
        <end position="30"/>
    </location>
</feature>
<keyword evidence="2" id="KW-0472">Membrane</keyword>
<accession>E6VZ72</accession>